<sequence length="60" mass="6508">MDPGDDLVLPSDWHYEIRLESGASKPYQFGSISTDRLPTFPPSKGWCAVDGASVSHSIDA</sequence>
<keyword evidence="2" id="KW-1185">Reference proteome</keyword>
<accession>A0A4S3THV1</accession>
<gene>
    <name evidence="1" type="ORF">D8Y22_16920</name>
</gene>
<dbReference type="EMBL" id="RBZW01000058">
    <property type="protein sequence ID" value="THE63511.1"/>
    <property type="molecule type" value="Genomic_DNA"/>
</dbReference>
<proteinExistence type="predicted"/>
<organism evidence="1 2">
    <name type="scientific">Salinadaptatus halalkaliphilus</name>
    <dbReference type="NCBI Taxonomy" id="2419781"/>
    <lineage>
        <taxon>Archaea</taxon>
        <taxon>Methanobacteriati</taxon>
        <taxon>Methanobacteriota</taxon>
        <taxon>Stenosarchaea group</taxon>
        <taxon>Halobacteria</taxon>
        <taxon>Halobacteriales</taxon>
        <taxon>Natrialbaceae</taxon>
        <taxon>Salinadaptatus</taxon>
    </lineage>
</organism>
<dbReference type="Proteomes" id="UP000318864">
    <property type="component" value="Unassembled WGS sequence"/>
</dbReference>
<evidence type="ECO:0000313" key="1">
    <source>
        <dbReference type="EMBL" id="THE63511.1"/>
    </source>
</evidence>
<evidence type="ECO:0008006" key="3">
    <source>
        <dbReference type="Google" id="ProtNLM"/>
    </source>
</evidence>
<reference evidence="1 2" key="1">
    <citation type="submission" date="2018-10" db="EMBL/GenBank/DDBJ databases">
        <title>Natronolimnobius sp. XQ-INN 246 isolated from Inner Mongolia Autonomous Region of China.</title>
        <authorList>
            <person name="Xue Q."/>
        </authorList>
    </citation>
    <scope>NUCLEOTIDE SEQUENCE [LARGE SCALE GENOMIC DNA]</scope>
    <source>
        <strain evidence="1 2">XQ-INN 246</strain>
    </source>
</reference>
<comment type="caution">
    <text evidence="1">The sequence shown here is derived from an EMBL/GenBank/DDBJ whole genome shotgun (WGS) entry which is preliminary data.</text>
</comment>
<evidence type="ECO:0000313" key="2">
    <source>
        <dbReference type="Proteomes" id="UP000318864"/>
    </source>
</evidence>
<name>A0A4S3THV1_9EURY</name>
<dbReference type="AlphaFoldDB" id="A0A4S3THV1"/>
<protein>
    <recommendedName>
        <fullName evidence="3">Cupin domain-containing protein</fullName>
    </recommendedName>
</protein>